<sequence>MHWYTRIENCTSKATMAVLVQPSGTGCADRSEHQLKIMKPQPIQKQPICIPASVTTIEHVYSRGPTAWLPSTLCQSLDYFVRKRIKIQQSWSLLHLSSMTTPYSTTSRPLPTSLNPGGTSKCASNLKISRAGAPLSIPMPSASSPVSRAFIWKRGCLVTSAPMVLGLRQSR</sequence>
<evidence type="ECO:0000313" key="2">
    <source>
        <dbReference type="Proteomes" id="UP000799324"/>
    </source>
</evidence>
<keyword evidence="2" id="KW-1185">Reference proteome</keyword>
<name>A0A6A6SKK8_9PLEO</name>
<reference evidence="1" key="1">
    <citation type="journal article" date="2020" name="Stud. Mycol.">
        <title>101 Dothideomycetes genomes: a test case for predicting lifestyles and emergence of pathogens.</title>
        <authorList>
            <person name="Haridas S."/>
            <person name="Albert R."/>
            <person name="Binder M."/>
            <person name="Bloem J."/>
            <person name="Labutti K."/>
            <person name="Salamov A."/>
            <person name="Andreopoulos B."/>
            <person name="Baker S."/>
            <person name="Barry K."/>
            <person name="Bills G."/>
            <person name="Bluhm B."/>
            <person name="Cannon C."/>
            <person name="Castanera R."/>
            <person name="Culley D."/>
            <person name="Daum C."/>
            <person name="Ezra D."/>
            <person name="Gonzalez J."/>
            <person name="Henrissat B."/>
            <person name="Kuo A."/>
            <person name="Liang C."/>
            <person name="Lipzen A."/>
            <person name="Lutzoni F."/>
            <person name="Magnuson J."/>
            <person name="Mondo S."/>
            <person name="Nolan M."/>
            <person name="Ohm R."/>
            <person name="Pangilinan J."/>
            <person name="Park H.-J."/>
            <person name="Ramirez L."/>
            <person name="Alfaro M."/>
            <person name="Sun H."/>
            <person name="Tritt A."/>
            <person name="Yoshinaga Y."/>
            <person name="Zwiers L.-H."/>
            <person name="Turgeon B."/>
            <person name="Goodwin S."/>
            <person name="Spatafora J."/>
            <person name="Crous P."/>
            <person name="Grigoriev I."/>
        </authorList>
    </citation>
    <scope>NUCLEOTIDE SEQUENCE</scope>
    <source>
        <strain evidence="1">CBS 122681</strain>
    </source>
</reference>
<evidence type="ECO:0000313" key="1">
    <source>
        <dbReference type="EMBL" id="KAF2647932.1"/>
    </source>
</evidence>
<gene>
    <name evidence="1" type="ORF">K491DRAFT_271666</name>
</gene>
<dbReference type="PROSITE" id="PS51257">
    <property type="entry name" value="PROKAR_LIPOPROTEIN"/>
    <property type="match status" value="1"/>
</dbReference>
<organism evidence="1 2">
    <name type="scientific">Lophiostoma macrostomum CBS 122681</name>
    <dbReference type="NCBI Taxonomy" id="1314788"/>
    <lineage>
        <taxon>Eukaryota</taxon>
        <taxon>Fungi</taxon>
        <taxon>Dikarya</taxon>
        <taxon>Ascomycota</taxon>
        <taxon>Pezizomycotina</taxon>
        <taxon>Dothideomycetes</taxon>
        <taxon>Pleosporomycetidae</taxon>
        <taxon>Pleosporales</taxon>
        <taxon>Lophiostomataceae</taxon>
        <taxon>Lophiostoma</taxon>
    </lineage>
</organism>
<dbReference type="AlphaFoldDB" id="A0A6A6SKK8"/>
<dbReference type="EMBL" id="MU004570">
    <property type="protein sequence ID" value="KAF2647932.1"/>
    <property type="molecule type" value="Genomic_DNA"/>
</dbReference>
<proteinExistence type="predicted"/>
<dbReference type="Proteomes" id="UP000799324">
    <property type="component" value="Unassembled WGS sequence"/>
</dbReference>
<accession>A0A6A6SKK8</accession>
<protein>
    <submittedName>
        <fullName evidence="1">Uncharacterized protein</fullName>
    </submittedName>
</protein>